<keyword evidence="1" id="KW-0067">ATP-binding</keyword>
<comment type="caution">
    <text evidence="1">The sequence shown here is derived from an EMBL/GenBank/DDBJ whole genome shotgun (WGS) entry which is preliminary data.</text>
</comment>
<keyword evidence="2" id="KW-1185">Reference proteome</keyword>
<dbReference type="Proteomes" id="UP000037185">
    <property type="component" value="Unassembled WGS sequence"/>
</dbReference>
<sequence length="191" mass="20663">MPESPHERIKILVAGPLGIGKTTAISTVSEIPTLHTDEVMTTAAAGTDELTHHGLQDKKTTTVATDFGRLTLVQAGVILYLFGTPGQRRFRPLWDDLAEGALGALVLVDTERLQESFEVMDLIEERGLPYTVAVNTFPHSRTVEPDTLRDKLDLAEHTPLVVCDARDKNSTLDALIALTAHLITLAGDASS</sequence>
<evidence type="ECO:0000313" key="2">
    <source>
        <dbReference type="Proteomes" id="UP000037185"/>
    </source>
</evidence>
<proteinExistence type="predicted"/>
<organism evidence="1 2">
    <name type="scientific">Streptomyces fradiae</name>
    <name type="common">Streptomyces roseoflavus</name>
    <dbReference type="NCBI Taxonomy" id="1906"/>
    <lineage>
        <taxon>Bacteria</taxon>
        <taxon>Bacillati</taxon>
        <taxon>Actinomycetota</taxon>
        <taxon>Actinomycetes</taxon>
        <taxon>Kitasatosporales</taxon>
        <taxon>Streptomycetaceae</taxon>
        <taxon>Streptomyces</taxon>
    </lineage>
</organism>
<reference evidence="1" key="1">
    <citation type="submission" date="2015-07" db="EMBL/GenBank/DDBJ databases">
        <title>Draft genome sequence of Streptomyces fradiae, a resistant strain to nitron-oligomycin.</title>
        <authorList>
            <person name="Vatlin A.A."/>
            <person name="Bekker O.B."/>
            <person name="Danilenko V.N."/>
        </authorList>
    </citation>
    <scope>NUCLEOTIDE SEQUENCE</scope>
    <source>
        <strain evidence="1">Olg1-1</strain>
    </source>
</reference>
<evidence type="ECO:0000313" key="1">
    <source>
        <dbReference type="EMBL" id="KNE83392.1"/>
    </source>
</evidence>
<keyword evidence="1" id="KW-0547">Nucleotide-binding</keyword>
<accession>A0ACC4WGB2</accession>
<dbReference type="EMBL" id="LGSP01000007">
    <property type="protein sequence ID" value="KNE83392.1"/>
    <property type="molecule type" value="Genomic_DNA"/>
</dbReference>
<name>A0ACC4WGB2_STRFR</name>
<gene>
    <name evidence="1" type="ORF">ADZ36_05615</name>
</gene>
<protein>
    <submittedName>
        <fullName evidence="1">ATP-binding protein</fullName>
    </submittedName>
</protein>